<proteinExistence type="predicted"/>
<dbReference type="Proteomes" id="UP000053989">
    <property type="component" value="Unassembled WGS sequence"/>
</dbReference>
<dbReference type="InParanoid" id="A0A0C2ZTV1"/>
<dbReference type="HOGENOM" id="CLU_2414552_0_0_1"/>
<reference evidence="2" key="2">
    <citation type="submission" date="2015-01" db="EMBL/GenBank/DDBJ databases">
        <title>Evolutionary Origins and Diversification of the Mycorrhizal Mutualists.</title>
        <authorList>
            <consortium name="DOE Joint Genome Institute"/>
            <consortium name="Mycorrhizal Genomics Consortium"/>
            <person name="Kohler A."/>
            <person name="Kuo A."/>
            <person name="Nagy L.G."/>
            <person name="Floudas D."/>
            <person name="Copeland A."/>
            <person name="Barry K.W."/>
            <person name="Cichocki N."/>
            <person name="Veneault-Fourrey C."/>
            <person name="LaButti K."/>
            <person name="Lindquist E.A."/>
            <person name="Lipzen A."/>
            <person name="Lundell T."/>
            <person name="Morin E."/>
            <person name="Murat C."/>
            <person name="Riley R."/>
            <person name="Ohm R."/>
            <person name="Sun H."/>
            <person name="Tunlid A."/>
            <person name="Henrissat B."/>
            <person name="Grigoriev I.V."/>
            <person name="Hibbett D.S."/>
            <person name="Martin F."/>
        </authorList>
    </citation>
    <scope>NUCLEOTIDE SEQUENCE [LARGE SCALE GENOMIC DNA]</scope>
    <source>
        <strain evidence="2">Foug A</strain>
    </source>
</reference>
<keyword evidence="2" id="KW-1185">Reference proteome</keyword>
<accession>A0A0C2ZTV1</accession>
<name>A0A0C2ZTV1_9AGAM</name>
<organism evidence="1 2">
    <name type="scientific">Scleroderma citrinum Foug A</name>
    <dbReference type="NCBI Taxonomy" id="1036808"/>
    <lineage>
        <taxon>Eukaryota</taxon>
        <taxon>Fungi</taxon>
        <taxon>Dikarya</taxon>
        <taxon>Basidiomycota</taxon>
        <taxon>Agaricomycotina</taxon>
        <taxon>Agaricomycetes</taxon>
        <taxon>Agaricomycetidae</taxon>
        <taxon>Boletales</taxon>
        <taxon>Sclerodermatineae</taxon>
        <taxon>Sclerodermataceae</taxon>
        <taxon>Scleroderma</taxon>
    </lineage>
</organism>
<sequence length="92" mass="10176">MKQASPWITSTSPDATGTQIRCGVSYSAYVLCLTVKTLEQAVTPRTMSCKTSPLRKLITVVGTVRAKSVSMYWAAWPSIENLNDCRCCRQDI</sequence>
<reference evidence="1 2" key="1">
    <citation type="submission" date="2014-04" db="EMBL/GenBank/DDBJ databases">
        <authorList>
            <consortium name="DOE Joint Genome Institute"/>
            <person name="Kuo A."/>
            <person name="Kohler A."/>
            <person name="Nagy L.G."/>
            <person name="Floudas D."/>
            <person name="Copeland A."/>
            <person name="Barry K.W."/>
            <person name="Cichocki N."/>
            <person name="Veneault-Fourrey C."/>
            <person name="LaButti K."/>
            <person name="Lindquist E.A."/>
            <person name="Lipzen A."/>
            <person name="Lundell T."/>
            <person name="Morin E."/>
            <person name="Murat C."/>
            <person name="Sun H."/>
            <person name="Tunlid A."/>
            <person name="Henrissat B."/>
            <person name="Grigoriev I.V."/>
            <person name="Hibbett D.S."/>
            <person name="Martin F."/>
            <person name="Nordberg H.P."/>
            <person name="Cantor M.N."/>
            <person name="Hua S.X."/>
        </authorList>
    </citation>
    <scope>NUCLEOTIDE SEQUENCE [LARGE SCALE GENOMIC DNA]</scope>
    <source>
        <strain evidence="1 2">Foug A</strain>
    </source>
</reference>
<dbReference type="EMBL" id="KN822125">
    <property type="protein sequence ID" value="KIM55967.1"/>
    <property type="molecule type" value="Genomic_DNA"/>
</dbReference>
<gene>
    <name evidence="1" type="ORF">SCLCIDRAFT_279680</name>
</gene>
<protein>
    <submittedName>
        <fullName evidence="1">Uncharacterized protein</fullName>
    </submittedName>
</protein>
<evidence type="ECO:0000313" key="2">
    <source>
        <dbReference type="Proteomes" id="UP000053989"/>
    </source>
</evidence>
<dbReference type="AlphaFoldDB" id="A0A0C2ZTV1"/>
<evidence type="ECO:0000313" key="1">
    <source>
        <dbReference type="EMBL" id="KIM55967.1"/>
    </source>
</evidence>